<feature type="domain" description="NAD(P)-binding" evidence="5">
    <location>
        <begin position="154"/>
        <end position="464"/>
    </location>
</feature>
<dbReference type="CDD" id="cd05246">
    <property type="entry name" value="dTDP_GD_SDR_e"/>
    <property type="match status" value="1"/>
</dbReference>
<comment type="cofactor">
    <cofactor evidence="1">
        <name>NAD(+)</name>
        <dbReference type="ChEBI" id="CHEBI:57540"/>
    </cofactor>
</comment>
<dbReference type="InterPro" id="IPR036291">
    <property type="entry name" value="NAD(P)-bd_dom_sf"/>
</dbReference>
<dbReference type="Proteomes" id="UP000054821">
    <property type="component" value="Unassembled WGS sequence"/>
</dbReference>
<dbReference type="Pfam" id="PF16363">
    <property type="entry name" value="GDP_Man_Dehyd"/>
    <property type="match status" value="1"/>
</dbReference>
<proteinExistence type="predicted"/>
<dbReference type="Gene3D" id="3.90.25.10">
    <property type="entry name" value="UDP-galactose 4-epimerase, domain 1"/>
    <property type="match status" value="1"/>
</dbReference>
<evidence type="ECO:0000256" key="3">
    <source>
        <dbReference type="ARBA" id="ARBA00023239"/>
    </source>
</evidence>
<dbReference type="InterPro" id="IPR005888">
    <property type="entry name" value="dTDP_Gluc_deHydtase"/>
</dbReference>
<accession>A0A2P4ZPT1</accession>
<dbReference type="SUPFAM" id="SSF51735">
    <property type="entry name" value="NAD(P)-binding Rossmann-fold domains"/>
    <property type="match status" value="1"/>
</dbReference>
<dbReference type="GO" id="GO:0008460">
    <property type="term" value="F:dTDP-glucose 4,6-dehydratase activity"/>
    <property type="evidence" value="ECO:0007669"/>
    <property type="project" value="InterPro"/>
</dbReference>
<dbReference type="GO" id="GO:0009225">
    <property type="term" value="P:nucleotide-sugar metabolic process"/>
    <property type="evidence" value="ECO:0007669"/>
    <property type="project" value="InterPro"/>
</dbReference>
<keyword evidence="2" id="KW-0520">NAD</keyword>
<sequence length="525" mass="58214">MKRLLYGLHPSLCRCFSHSPSPMSSPASSPAASYPASAASSYYSSSPSSPHSSDAAPSSPSSPSSPLQRHACSQHPSPGQATPAVNMNSARNPEPLMASALHKPGWRPTVKTAVANGAMNGHRSYFQEPDLWQQAPVLTGTTQFEPREGVRNIMITGGAGFIASWVVRHLTLTYPHAYNIVSFDKLDYCSALNNTRALNDKRNFTFYHGDLTNPSEVLDCMQRYHIDTVMHFAAQSHVDLSFGNSYSFTHANVYGTHVLLESAKKACVKRFIHVSTDEVYGEVGHGEDELQETSILAPTNPYAASKAAAEMMVHSYHKSFKLPTIIVRSNNVYGPHQYPEKIIPKFICLLNRKRPVVLHGDGSPTRRYLFAADAADAFDTILHKGQVGHVYNVGSTDEISNLELCGKILSAMNITHDTPEQFRKWVKYTHDRPFNDCRYAVDGSKLRNLGWDQKTTFEEGLQMTVDWYRRFGEQWWGDISHVLTPFPIVSEGEVVPDVEHFVKDDPPTPVEAYPTNGNGVSQKAS</sequence>
<comment type="caution">
    <text evidence="6">The sequence shown here is derived from an EMBL/GenBank/DDBJ whole genome shotgun (WGS) entry which is preliminary data.</text>
</comment>
<dbReference type="PANTHER" id="PTHR43000">
    <property type="entry name" value="DTDP-D-GLUCOSE 4,6-DEHYDRATASE-RELATED"/>
    <property type="match status" value="1"/>
</dbReference>
<organism evidence="6 7">
    <name type="scientific">Trichoderma gamsii</name>
    <dbReference type="NCBI Taxonomy" id="398673"/>
    <lineage>
        <taxon>Eukaryota</taxon>
        <taxon>Fungi</taxon>
        <taxon>Dikarya</taxon>
        <taxon>Ascomycota</taxon>
        <taxon>Pezizomycotina</taxon>
        <taxon>Sordariomycetes</taxon>
        <taxon>Hypocreomycetidae</taxon>
        <taxon>Hypocreales</taxon>
        <taxon>Hypocreaceae</taxon>
        <taxon>Trichoderma</taxon>
    </lineage>
</organism>
<dbReference type="FunFam" id="3.40.50.720:FF:000304">
    <property type="entry name" value="UDP-glucose 4,6-dehydratase"/>
    <property type="match status" value="1"/>
</dbReference>
<dbReference type="EMBL" id="JPDN02000014">
    <property type="protein sequence ID" value="PON26274.1"/>
    <property type="molecule type" value="Genomic_DNA"/>
</dbReference>
<dbReference type="GeneID" id="29981634"/>
<evidence type="ECO:0000259" key="5">
    <source>
        <dbReference type="Pfam" id="PF16363"/>
    </source>
</evidence>
<dbReference type="Gene3D" id="3.40.50.720">
    <property type="entry name" value="NAD(P)-binding Rossmann-like Domain"/>
    <property type="match status" value="1"/>
</dbReference>
<evidence type="ECO:0000256" key="2">
    <source>
        <dbReference type="ARBA" id="ARBA00023027"/>
    </source>
</evidence>
<feature type="region of interest" description="Disordered" evidence="4">
    <location>
        <begin position="505"/>
        <end position="525"/>
    </location>
</feature>
<keyword evidence="7" id="KW-1185">Reference proteome</keyword>
<evidence type="ECO:0000313" key="7">
    <source>
        <dbReference type="Proteomes" id="UP000054821"/>
    </source>
</evidence>
<feature type="compositionally biased region" description="Low complexity" evidence="4">
    <location>
        <begin position="19"/>
        <end position="66"/>
    </location>
</feature>
<dbReference type="RefSeq" id="XP_018665344.2">
    <property type="nucleotide sequence ID" value="XM_018801551.2"/>
</dbReference>
<name>A0A2P4ZPT1_9HYPO</name>
<gene>
    <name evidence="6" type="ORF">TGAM01_v204750</name>
</gene>
<evidence type="ECO:0000313" key="6">
    <source>
        <dbReference type="EMBL" id="PON26274.1"/>
    </source>
</evidence>
<protein>
    <submittedName>
        <fullName evidence="6">dTDP-glucose 4,6-dehydratase</fullName>
    </submittedName>
</protein>
<keyword evidence="3" id="KW-0456">Lyase</keyword>
<reference evidence="6 7" key="1">
    <citation type="journal article" date="2016" name="Genome Announc.">
        <title>Draft Whole-Genome Sequence of Trichoderma gamsii T6085, a Promising Biocontrol Agent of Fusarium Head Blight on Wheat.</title>
        <authorList>
            <person name="Baroncelli R."/>
            <person name="Zapparata A."/>
            <person name="Piaggeschi G."/>
            <person name="Sarrocco S."/>
            <person name="Vannacci G."/>
        </authorList>
    </citation>
    <scope>NUCLEOTIDE SEQUENCE [LARGE SCALE GENOMIC DNA]</scope>
    <source>
        <strain evidence="6 7">T6085</strain>
    </source>
</reference>
<evidence type="ECO:0000256" key="4">
    <source>
        <dbReference type="SAM" id="MobiDB-lite"/>
    </source>
</evidence>
<dbReference type="InterPro" id="IPR016040">
    <property type="entry name" value="NAD(P)-bd_dom"/>
</dbReference>
<feature type="compositionally biased region" description="Polar residues" evidence="4">
    <location>
        <begin position="74"/>
        <end position="91"/>
    </location>
</feature>
<dbReference type="STRING" id="398673.A0A2P4ZPT1"/>
<dbReference type="AlphaFoldDB" id="A0A2P4ZPT1"/>
<feature type="region of interest" description="Disordered" evidence="4">
    <location>
        <begin position="19"/>
        <end position="91"/>
    </location>
</feature>
<feature type="compositionally biased region" description="Polar residues" evidence="4">
    <location>
        <begin position="515"/>
        <end position="525"/>
    </location>
</feature>
<evidence type="ECO:0000256" key="1">
    <source>
        <dbReference type="ARBA" id="ARBA00001911"/>
    </source>
</evidence>